<dbReference type="EMBL" id="JAVDSW010000001">
    <property type="protein sequence ID" value="MDR6701531.1"/>
    <property type="molecule type" value="Genomic_DNA"/>
</dbReference>
<proteinExistence type="predicted"/>
<organism evidence="1 2">
    <name type="scientific">Agrobacterium tumefaciens</name>
    <dbReference type="NCBI Taxonomy" id="358"/>
    <lineage>
        <taxon>Bacteria</taxon>
        <taxon>Pseudomonadati</taxon>
        <taxon>Pseudomonadota</taxon>
        <taxon>Alphaproteobacteria</taxon>
        <taxon>Hyphomicrobiales</taxon>
        <taxon>Rhizobiaceae</taxon>
        <taxon>Rhizobium/Agrobacterium group</taxon>
        <taxon>Agrobacterium</taxon>
        <taxon>Agrobacterium tumefaciens complex</taxon>
    </lineage>
</organism>
<evidence type="ECO:0000313" key="2">
    <source>
        <dbReference type="Proteomes" id="UP001265315"/>
    </source>
</evidence>
<dbReference type="RefSeq" id="WP_209689151.1">
    <property type="nucleotide sequence ID" value="NZ_JAGIPM010000001.1"/>
</dbReference>
<protein>
    <submittedName>
        <fullName evidence="1">Uncharacterized protein</fullName>
    </submittedName>
</protein>
<accession>A0AAW8LQD3</accession>
<evidence type="ECO:0000313" key="1">
    <source>
        <dbReference type="EMBL" id="MDR6701531.1"/>
    </source>
</evidence>
<sequence length="76" mass="8573">MSEKVKVFYPRFTCRTVSNGGWLIEHDGASRMEMSHVVAAFTTTRDFLAYLATHIEEEGLERVGRPEPWEKNGGAA</sequence>
<comment type="caution">
    <text evidence="1">The sequence shown here is derived from an EMBL/GenBank/DDBJ whole genome shotgun (WGS) entry which is preliminary data.</text>
</comment>
<gene>
    <name evidence="1" type="ORF">J2W61_001359</name>
</gene>
<name>A0AAW8LQD3_AGRTU</name>
<dbReference type="AlphaFoldDB" id="A0AAW8LQD3"/>
<reference evidence="1" key="1">
    <citation type="submission" date="2023-07" db="EMBL/GenBank/DDBJ databases">
        <title>Sorghum-associated microbial communities from plants grown in Nebraska, USA.</title>
        <authorList>
            <person name="Schachtman D."/>
        </authorList>
    </citation>
    <scope>NUCLEOTIDE SEQUENCE</scope>
    <source>
        <strain evidence="1">1457</strain>
    </source>
</reference>
<dbReference type="Proteomes" id="UP001265315">
    <property type="component" value="Unassembled WGS sequence"/>
</dbReference>